<keyword evidence="5" id="KW-1185">Reference proteome</keyword>
<evidence type="ECO:0000313" key="4">
    <source>
        <dbReference type="EMBL" id="MBP1968383.1"/>
    </source>
</evidence>
<dbReference type="Pfam" id="PF08924">
    <property type="entry name" value="Rv2525c_GlyHyd-like"/>
    <property type="match status" value="1"/>
</dbReference>
<keyword evidence="2" id="KW-0472">Membrane</keyword>
<dbReference type="Proteomes" id="UP001519345">
    <property type="component" value="Unassembled WGS sequence"/>
</dbReference>
<gene>
    <name evidence="4" type="ORF">J2Z83_000475</name>
</gene>
<keyword evidence="2" id="KW-0812">Transmembrane</keyword>
<dbReference type="InterPro" id="IPR015020">
    <property type="entry name" value="Rv2525c-like_Glyco_Hydro-like"/>
</dbReference>
<reference evidence="4 5" key="1">
    <citation type="submission" date="2021-03" db="EMBL/GenBank/DDBJ databases">
        <title>Genomic Encyclopedia of Type Strains, Phase IV (KMG-IV): sequencing the most valuable type-strain genomes for metagenomic binning, comparative biology and taxonomic classification.</title>
        <authorList>
            <person name="Goeker M."/>
        </authorList>
    </citation>
    <scope>NUCLEOTIDE SEQUENCE [LARGE SCALE GENOMIC DNA]</scope>
    <source>
        <strain evidence="4 5">DSM 25609</strain>
    </source>
</reference>
<evidence type="ECO:0000313" key="5">
    <source>
        <dbReference type="Proteomes" id="UP001519345"/>
    </source>
</evidence>
<feature type="compositionally biased region" description="Low complexity" evidence="1">
    <location>
        <begin position="120"/>
        <end position="129"/>
    </location>
</feature>
<dbReference type="EMBL" id="JAGGKX010000002">
    <property type="protein sequence ID" value="MBP1968383.1"/>
    <property type="molecule type" value="Genomic_DNA"/>
</dbReference>
<evidence type="ECO:0000259" key="3">
    <source>
        <dbReference type="Pfam" id="PF08924"/>
    </source>
</evidence>
<feature type="region of interest" description="Disordered" evidence="1">
    <location>
        <begin position="100"/>
        <end position="134"/>
    </location>
</feature>
<sequence length="346" mass="37460">MYQREKPFFFIIAAFLILFSLTLSIYLFASLGNGSSPGNSPGNGLNNNVENNIDAENADVDNSIENTINSGDVGDIDNNVTNDINVSVDVNVSNSILNHIESDTSGDDENGNGNDDDNGNNDGNGNGNDQVPETVWGVDSASLTTEDMLACVTENFGDPSVWGRYLGDNEGVSVGLTEEEIDLLQSNDIQTLVIWNHTTDVTGYDHGQSEANQAIEMAQDLGIPEGVALFANVEPIYPVDAAFLLGWHDALTDSEYNSGVYGIFDPSEELYVAFEEAAEENSDLLDEMYVWTASPNVGITTEDDAPSYEPDYPEGSLLAGWQYGIEAETCNIDTNLFDGNVLEVLW</sequence>
<evidence type="ECO:0000256" key="2">
    <source>
        <dbReference type="SAM" id="Phobius"/>
    </source>
</evidence>
<proteinExistence type="predicted"/>
<dbReference type="InterPro" id="IPR017853">
    <property type="entry name" value="GH"/>
</dbReference>
<keyword evidence="2" id="KW-1133">Transmembrane helix</keyword>
<protein>
    <recommendedName>
        <fullName evidence="3">Rv2525c-like glycoside hydrolase-like domain-containing protein</fullName>
    </recommendedName>
</protein>
<feature type="domain" description="Rv2525c-like glycoside hydrolase-like" evidence="3">
    <location>
        <begin position="162"/>
        <end position="271"/>
    </location>
</feature>
<dbReference type="Gene3D" id="3.20.20.80">
    <property type="entry name" value="Glycosidases"/>
    <property type="match status" value="1"/>
</dbReference>
<dbReference type="SUPFAM" id="SSF51445">
    <property type="entry name" value="(Trans)glycosidases"/>
    <property type="match status" value="1"/>
</dbReference>
<feature type="compositionally biased region" description="Acidic residues" evidence="1">
    <location>
        <begin position="104"/>
        <end position="119"/>
    </location>
</feature>
<organism evidence="4 5">
    <name type="scientific">Virgibacillus natechei</name>
    <dbReference type="NCBI Taxonomy" id="1216297"/>
    <lineage>
        <taxon>Bacteria</taxon>
        <taxon>Bacillati</taxon>
        <taxon>Bacillota</taxon>
        <taxon>Bacilli</taxon>
        <taxon>Bacillales</taxon>
        <taxon>Bacillaceae</taxon>
        <taxon>Virgibacillus</taxon>
    </lineage>
</organism>
<accession>A0ABS4IBV3</accession>
<feature type="transmembrane region" description="Helical" evidence="2">
    <location>
        <begin position="7"/>
        <end position="29"/>
    </location>
</feature>
<evidence type="ECO:0000256" key="1">
    <source>
        <dbReference type="SAM" id="MobiDB-lite"/>
    </source>
</evidence>
<name>A0ABS4IBV3_9BACI</name>
<dbReference type="RefSeq" id="WP_209461622.1">
    <property type="nucleotide sequence ID" value="NZ_CP110224.1"/>
</dbReference>
<comment type="caution">
    <text evidence="4">The sequence shown here is derived from an EMBL/GenBank/DDBJ whole genome shotgun (WGS) entry which is preliminary data.</text>
</comment>